<dbReference type="PANTHER" id="PTHR36766">
    <property type="entry name" value="PLANT BROAD-SPECTRUM MILDEW RESISTANCE PROTEIN RPW8"/>
    <property type="match status" value="1"/>
</dbReference>
<dbReference type="Pfam" id="PF00931">
    <property type="entry name" value="NB-ARC"/>
    <property type="match status" value="1"/>
</dbReference>
<dbReference type="PANTHER" id="PTHR36766:SF40">
    <property type="entry name" value="DISEASE RESISTANCE PROTEIN RGA3"/>
    <property type="match status" value="1"/>
</dbReference>
<protein>
    <submittedName>
        <fullName evidence="3">Disease resistance protein RGA2-like</fullName>
    </submittedName>
</protein>
<sequence length="448" mass="51103">MGFRTRLENDSGGSPAEGDLEYMELQRKVEEINKAAEADTIRQSSGRIKRLFQLISRPSTALSDGKKRRFSTSSQSLNLSTDGDDIMNKISSIIKQINNIESKMKDEIKLEEWFDKISLNGVYDPREQQQFTQNKRVTTSSTNERELYGRDYEFRQLIKLVLREPNANDNISVVPIVGMGGIGKTTLAQFVFNSTEIANHFDKKAWICVSDHFDKFRITKEILDSFSIVDSNSPTDLCGITTSLDLLERELKRHLKGKKFLLVLDDVWSEEWQKVLILLEFAQTEAIKLIVTCRDPKILGVLADGGNQITLKGLSDGDYWLFFLNCAFGGKNPDNYSQQLHDLGKKIVGKLKGSPLAAKTVGKILGRSLTEKHWKDILESDFWKLETDAHDIMSALALSFYYLPQPLQLCFTFCSMFPKGYEYDMYNLIDMWIAHDYIQECESSSKTL</sequence>
<organism evidence="2 3">
    <name type="scientific">Dioscorea cayennensis subsp. rotundata</name>
    <name type="common">White Guinea yam</name>
    <name type="synonym">Dioscorea rotundata</name>
    <dbReference type="NCBI Taxonomy" id="55577"/>
    <lineage>
        <taxon>Eukaryota</taxon>
        <taxon>Viridiplantae</taxon>
        <taxon>Streptophyta</taxon>
        <taxon>Embryophyta</taxon>
        <taxon>Tracheophyta</taxon>
        <taxon>Spermatophyta</taxon>
        <taxon>Magnoliopsida</taxon>
        <taxon>Liliopsida</taxon>
        <taxon>Dioscoreales</taxon>
        <taxon>Dioscoreaceae</taxon>
        <taxon>Dioscorea</taxon>
    </lineage>
</organism>
<dbReference type="Proteomes" id="UP001515500">
    <property type="component" value="Chromosome 18"/>
</dbReference>
<dbReference type="AlphaFoldDB" id="A0AB40D0E7"/>
<evidence type="ECO:0000259" key="1">
    <source>
        <dbReference type="Pfam" id="PF00931"/>
    </source>
</evidence>
<evidence type="ECO:0000313" key="2">
    <source>
        <dbReference type="Proteomes" id="UP001515500"/>
    </source>
</evidence>
<gene>
    <name evidence="3" type="primary">LOC120282860</name>
</gene>
<name>A0AB40D0E7_DIOCR</name>
<accession>A0AB40D0E7</accession>
<dbReference type="Gene3D" id="1.10.8.430">
    <property type="entry name" value="Helical domain of apoptotic protease-activating factors"/>
    <property type="match status" value="1"/>
</dbReference>
<evidence type="ECO:0000313" key="3">
    <source>
        <dbReference type="RefSeq" id="XP_039145630.1"/>
    </source>
</evidence>
<dbReference type="GeneID" id="120282860"/>
<feature type="domain" description="NB-ARC" evidence="1">
    <location>
        <begin position="168"/>
        <end position="329"/>
    </location>
</feature>
<dbReference type="SUPFAM" id="SSF52540">
    <property type="entry name" value="P-loop containing nucleoside triphosphate hydrolases"/>
    <property type="match status" value="1"/>
</dbReference>
<keyword evidence="2" id="KW-1185">Reference proteome</keyword>
<reference evidence="3" key="1">
    <citation type="submission" date="2025-08" db="UniProtKB">
        <authorList>
            <consortium name="RefSeq"/>
        </authorList>
    </citation>
    <scope>IDENTIFICATION</scope>
</reference>
<dbReference type="InterPro" id="IPR002182">
    <property type="entry name" value="NB-ARC"/>
</dbReference>
<dbReference type="GO" id="GO:0043531">
    <property type="term" value="F:ADP binding"/>
    <property type="evidence" value="ECO:0007669"/>
    <property type="project" value="InterPro"/>
</dbReference>
<dbReference type="InterPro" id="IPR027417">
    <property type="entry name" value="P-loop_NTPase"/>
</dbReference>
<dbReference type="RefSeq" id="XP_039145630.1">
    <property type="nucleotide sequence ID" value="XM_039289696.1"/>
</dbReference>
<dbReference type="PRINTS" id="PR00364">
    <property type="entry name" value="DISEASERSIST"/>
</dbReference>
<dbReference type="InterPro" id="IPR042197">
    <property type="entry name" value="Apaf_helical"/>
</dbReference>
<dbReference type="Gene3D" id="3.40.50.300">
    <property type="entry name" value="P-loop containing nucleotide triphosphate hydrolases"/>
    <property type="match status" value="1"/>
</dbReference>
<proteinExistence type="predicted"/>